<protein>
    <recommendedName>
        <fullName evidence="4">Secreted protein</fullName>
    </recommendedName>
</protein>
<reference evidence="2" key="1">
    <citation type="submission" date="2023-04" db="EMBL/GenBank/DDBJ databases">
        <title>Colletotrichum limetticola genome sequence.</title>
        <authorList>
            <person name="Baroncelli R."/>
        </authorList>
    </citation>
    <scope>NUCLEOTIDE SEQUENCE</scope>
    <source>
        <strain evidence="2">KLA-Anderson</strain>
    </source>
</reference>
<sequence length="98" mass="10945">MGERTGSRVFQWVWSYVTICIVNGSYTGCLCCFAMAQNSRCLDDYSHSREPQQLTTSITLQSRPTFLGQITPNTTCSRITCLAIDIYRSSHASSPLPN</sequence>
<evidence type="ECO:0000313" key="2">
    <source>
        <dbReference type="EMBL" id="KAK0373562.1"/>
    </source>
</evidence>
<accession>A0ABQ9PPT9</accession>
<keyword evidence="1" id="KW-0812">Transmembrane</keyword>
<proteinExistence type="predicted"/>
<keyword evidence="1" id="KW-0472">Membrane</keyword>
<comment type="caution">
    <text evidence="2">The sequence shown here is derived from an EMBL/GenBank/DDBJ whole genome shotgun (WGS) entry which is preliminary data.</text>
</comment>
<evidence type="ECO:0000313" key="3">
    <source>
        <dbReference type="Proteomes" id="UP001169217"/>
    </source>
</evidence>
<feature type="transmembrane region" description="Helical" evidence="1">
    <location>
        <begin position="12"/>
        <end position="36"/>
    </location>
</feature>
<dbReference type="EMBL" id="JARUPT010000300">
    <property type="protein sequence ID" value="KAK0373562.1"/>
    <property type="molecule type" value="Genomic_DNA"/>
</dbReference>
<keyword evidence="1" id="KW-1133">Transmembrane helix</keyword>
<evidence type="ECO:0000256" key="1">
    <source>
        <dbReference type="SAM" id="Phobius"/>
    </source>
</evidence>
<dbReference type="Proteomes" id="UP001169217">
    <property type="component" value="Unassembled WGS sequence"/>
</dbReference>
<gene>
    <name evidence="2" type="ORF">CLIM01_09088</name>
</gene>
<organism evidence="2 3">
    <name type="scientific">Colletotrichum limetticola</name>
    <dbReference type="NCBI Taxonomy" id="1209924"/>
    <lineage>
        <taxon>Eukaryota</taxon>
        <taxon>Fungi</taxon>
        <taxon>Dikarya</taxon>
        <taxon>Ascomycota</taxon>
        <taxon>Pezizomycotina</taxon>
        <taxon>Sordariomycetes</taxon>
        <taxon>Hypocreomycetidae</taxon>
        <taxon>Glomerellales</taxon>
        <taxon>Glomerellaceae</taxon>
        <taxon>Colletotrichum</taxon>
        <taxon>Colletotrichum acutatum species complex</taxon>
    </lineage>
</organism>
<evidence type="ECO:0008006" key="4">
    <source>
        <dbReference type="Google" id="ProtNLM"/>
    </source>
</evidence>
<keyword evidence="3" id="KW-1185">Reference proteome</keyword>
<name>A0ABQ9PPT9_9PEZI</name>